<dbReference type="PANTHER" id="PTHR38248">
    <property type="entry name" value="FUNK1 6"/>
    <property type="match status" value="1"/>
</dbReference>
<name>A0A8H5BW49_9AGAR</name>
<feature type="domain" description="Fungal-type protein kinase" evidence="2">
    <location>
        <begin position="357"/>
        <end position="546"/>
    </location>
</feature>
<dbReference type="InterPro" id="IPR040976">
    <property type="entry name" value="Pkinase_fungal"/>
</dbReference>
<dbReference type="AlphaFoldDB" id="A0A8H5BW49"/>
<gene>
    <name evidence="3" type="ORF">D9619_005366</name>
</gene>
<keyword evidence="4" id="KW-1185">Reference proteome</keyword>
<dbReference type="OrthoDB" id="5569250at2759"/>
<dbReference type="Proteomes" id="UP000567179">
    <property type="component" value="Unassembled WGS sequence"/>
</dbReference>
<evidence type="ECO:0000256" key="1">
    <source>
        <dbReference type="SAM" id="MobiDB-lite"/>
    </source>
</evidence>
<feature type="compositionally biased region" description="Low complexity" evidence="1">
    <location>
        <begin position="344"/>
        <end position="354"/>
    </location>
</feature>
<accession>A0A8H5BW49</accession>
<proteinExistence type="predicted"/>
<evidence type="ECO:0000259" key="2">
    <source>
        <dbReference type="Pfam" id="PF17667"/>
    </source>
</evidence>
<reference evidence="3 4" key="1">
    <citation type="journal article" date="2020" name="ISME J.">
        <title>Uncovering the hidden diversity of litter-decomposition mechanisms in mushroom-forming fungi.</title>
        <authorList>
            <person name="Floudas D."/>
            <person name="Bentzer J."/>
            <person name="Ahren D."/>
            <person name="Johansson T."/>
            <person name="Persson P."/>
            <person name="Tunlid A."/>
        </authorList>
    </citation>
    <scope>NUCLEOTIDE SEQUENCE [LARGE SCALE GENOMIC DNA]</scope>
    <source>
        <strain evidence="3 4">CBS 101986</strain>
    </source>
</reference>
<sequence>MSRQETPPRAVRQPPPTNTPSKVGTALRSSAHASGKRPADLKNDIKIDVKKTEKVEFDSFLRFLLSRSLQGTEQSEFEAIQKEIEELQAERFDNKNLRQTPKGHVQGTANVSEVLPPEPRESELVKQRDDLLQHILDQCLSDVLPTANNDNIRAMLTKLSADLIEAKSAETTRYKPFADVYNAILRELAGLKPSFLRQPDFPLCLSRADPRPITTSFFDSDEVTGRKPVFVHTSASAACATHGNNDKGEPEKDIGAKPTSAFTWSQVLSSNEMKAFNIILSSRAKGVKEKSFLFTSPGEQPRIQYTFVPPETPETVQGNSESGAKRRHSQANDGNQSSQKRLRTSTTGTSTPGETDSERNIDARIQLAGYAMEMMSYGPGVVHVVNTLIIDEYLFLWYYDSQGSICSEGISIIADFPRFLVLALAFQRFTIEDWGIVPCLNPQALHGLGIEEHVDLDVAKLAMDGNHFSEISHVSSDIQGPVNIELKKLLSAQSHRLSGRMTTVLKASAVLKDSDGRRVPLACKLSRPEVQRIPEGDVLSTAHAIALDRAAEMCDHLPKLYFSGDLRAGNTLRVRSLLNLNGKGHCTLRALVVNELQPLTTVTGDPFVKAWLDVVTCHAFLWKHGVEHGDPSLPNVMYDPIKGCGVLSDFDLSTMAWLERVPGDDRTGTIPFMALDLLSNSYWMGYRERCHHHELEAFIWILSVVFLAYRNRKRDPKNILTNDWFTSDYIVCAQKKAYFLSSNLRLSRPSRDFKHYHQLMRDTCVLIRSQVFERDNVRDRVVQPYNTEEDSTNDDQENEIGIMQDDTQESKIQYSEAMWEGFISILSDFSSQPNTGDLNVDRLKMHKPTFDISQCQSLFEQMQIIYKRVTQELHQT</sequence>
<evidence type="ECO:0000313" key="4">
    <source>
        <dbReference type="Proteomes" id="UP000567179"/>
    </source>
</evidence>
<organism evidence="3 4">
    <name type="scientific">Psilocybe cf. subviscida</name>
    <dbReference type="NCBI Taxonomy" id="2480587"/>
    <lineage>
        <taxon>Eukaryota</taxon>
        <taxon>Fungi</taxon>
        <taxon>Dikarya</taxon>
        <taxon>Basidiomycota</taxon>
        <taxon>Agaricomycotina</taxon>
        <taxon>Agaricomycetes</taxon>
        <taxon>Agaricomycetidae</taxon>
        <taxon>Agaricales</taxon>
        <taxon>Agaricineae</taxon>
        <taxon>Strophariaceae</taxon>
        <taxon>Psilocybe</taxon>
    </lineage>
</organism>
<feature type="region of interest" description="Disordered" evidence="1">
    <location>
        <begin position="302"/>
        <end position="359"/>
    </location>
</feature>
<dbReference type="EMBL" id="JAACJJ010000001">
    <property type="protein sequence ID" value="KAF5330662.1"/>
    <property type="molecule type" value="Genomic_DNA"/>
</dbReference>
<dbReference type="PANTHER" id="PTHR38248:SF2">
    <property type="entry name" value="FUNK1 11"/>
    <property type="match status" value="1"/>
</dbReference>
<evidence type="ECO:0000313" key="3">
    <source>
        <dbReference type="EMBL" id="KAF5330662.1"/>
    </source>
</evidence>
<dbReference type="Pfam" id="PF17667">
    <property type="entry name" value="Pkinase_fungal"/>
    <property type="match status" value="2"/>
</dbReference>
<dbReference type="InterPro" id="IPR011009">
    <property type="entry name" value="Kinase-like_dom_sf"/>
</dbReference>
<feature type="region of interest" description="Disordered" evidence="1">
    <location>
        <begin position="1"/>
        <end position="43"/>
    </location>
</feature>
<protein>
    <recommendedName>
        <fullName evidence="2">Fungal-type protein kinase domain-containing protein</fullName>
    </recommendedName>
</protein>
<feature type="domain" description="Fungal-type protein kinase" evidence="2">
    <location>
        <begin position="608"/>
        <end position="704"/>
    </location>
</feature>
<dbReference type="SUPFAM" id="SSF56112">
    <property type="entry name" value="Protein kinase-like (PK-like)"/>
    <property type="match status" value="1"/>
</dbReference>
<comment type="caution">
    <text evidence="3">The sequence shown here is derived from an EMBL/GenBank/DDBJ whole genome shotgun (WGS) entry which is preliminary data.</text>
</comment>
<feature type="compositionally biased region" description="Polar residues" evidence="1">
    <location>
        <begin position="19"/>
        <end position="32"/>
    </location>
</feature>